<comment type="caution">
    <text evidence="1">The sequence shown here is derived from an EMBL/GenBank/DDBJ whole genome shotgun (WGS) entry which is preliminary data.</text>
</comment>
<sequence length="73" mass="8593">MEQLEQVKARYLNRALGLPQKARSRLVYKPTRQTFLIEDLRREIMLPANNAYKQLLQENQHTGGILHNMCDAR</sequence>
<name>A0ABQ8SYS0_PERAM</name>
<protein>
    <submittedName>
        <fullName evidence="1">Uncharacterized protein</fullName>
    </submittedName>
</protein>
<gene>
    <name evidence="1" type="ORF">ANN_14890</name>
</gene>
<evidence type="ECO:0000313" key="1">
    <source>
        <dbReference type="EMBL" id="KAJ4438936.1"/>
    </source>
</evidence>
<dbReference type="EMBL" id="JAJSOF020000019">
    <property type="protein sequence ID" value="KAJ4438936.1"/>
    <property type="molecule type" value="Genomic_DNA"/>
</dbReference>
<accession>A0ABQ8SYS0</accession>
<evidence type="ECO:0000313" key="2">
    <source>
        <dbReference type="Proteomes" id="UP001148838"/>
    </source>
</evidence>
<keyword evidence="2" id="KW-1185">Reference proteome</keyword>
<dbReference type="Proteomes" id="UP001148838">
    <property type="component" value="Unassembled WGS sequence"/>
</dbReference>
<organism evidence="1 2">
    <name type="scientific">Periplaneta americana</name>
    <name type="common">American cockroach</name>
    <name type="synonym">Blatta americana</name>
    <dbReference type="NCBI Taxonomy" id="6978"/>
    <lineage>
        <taxon>Eukaryota</taxon>
        <taxon>Metazoa</taxon>
        <taxon>Ecdysozoa</taxon>
        <taxon>Arthropoda</taxon>
        <taxon>Hexapoda</taxon>
        <taxon>Insecta</taxon>
        <taxon>Pterygota</taxon>
        <taxon>Neoptera</taxon>
        <taxon>Polyneoptera</taxon>
        <taxon>Dictyoptera</taxon>
        <taxon>Blattodea</taxon>
        <taxon>Blattoidea</taxon>
        <taxon>Blattidae</taxon>
        <taxon>Blattinae</taxon>
        <taxon>Periplaneta</taxon>
    </lineage>
</organism>
<proteinExistence type="predicted"/>
<reference evidence="1 2" key="1">
    <citation type="journal article" date="2022" name="Allergy">
        <title>Genome assembly and annotation of Periplaneta americana reveal a comprehensive cockroach allergen profile.</title>
        <authorList>
            <person name="Wang L."/>
            <person name="Xiong Q."/>
            <person name="Saelim N."/>
            <person name="Wang L."/>
            <person name="Nong W."/>
            <person name="Wan A.T."/>
            <person name="Shi M."/>
            <person name="Liu X."/>
            <person name="Cao Q."/>
            <person name="Hui J.H.L."/>
            <person name="Sookrung N."/>
            <person name="Leung T.F."/>
            <person name="Tungtrongchitr A."/>
            <person name="Tsui S.K.W."/>
        </authorList>
    </citation>
    <scope>NUCLEOTIDE SEQUENCE [LARGE SCALE GENOMIC DNA]</scope>
    <source>
        <strain evidence="1">PWHHKU_190912</strain>
    </source>
</reference>